<proteinExistence type="predicted"/>
<accession>A0ABS4FT75</accession>
<dbReference type="EMBL" id="JAGGKG010000010">
    <property type="protein sequence ID" value="MBP1905781.1"/>
    <property type="molecule type" value="Genomic_DNA"/>
</dbReference>
<name>A0ABS4FT75_9BACL</name>
<organism evidence="1 2">
    <name type="scientific">Paenibacillus turicensis</name>
    <dbReference type="NCBI Taxonomy" id="160487"/>
    <lineage>
        <taxon>Bacteria</taxon>
        <taxon>Bacillati</taxon>
        <taxon>Bacillota</taxon>
        <taxon>Bacilli</taxon>
        <taxon>Bacillales</taxon>
        <taxon>Paenibacillaceae</taxon>
        <taxon>Paenibacillus</taxon>
    </lineage>
</organism>
<dbReference type="RefSeq" id="WP_210089397.1">
    <property type="nucleotide sequence ID" value="NZ_JAGGKG010000010.1"/>
</dbReference>
<reference evidence="1 2" key="1">
    <citation type="submission" date="2021-03" db="EMBL/GenBank/DDBJ databases">
        <title>Genomic Encyclopedia of Type Strains, Phase IV (KMG-IV): sequencing the most valuable type-strain genomes for metagenomic binning, comparative biology and taxonomic classification.</title>
        <authorList>
            <person name="Goeker M."/>
        </authorList>
    </citation>
    <scope>NUCLEOTIDE SEQUENCE [LARGE SCALE GENOMIC DNA]</scope>
    <source>
        <strain evidence="1 2">DSM 14349</strain>
    </source>
</reference>
<sequence>MRKIVVDGATYLWSYSTVRDFYCKSKLTFITEKKDARFIVQFVTTDTPISGSPLNEGLRMMKDEKQYLVNFNQPKYVAEVLQYIINLNLDTIAKKVHQLNGNKLLIDMGYRDLDGFLV</sequence>
<protein>
    <submittedName>
        <fullName evidence="1">Uncharacterized protein</fullName>
    </submittedName>
</protein>
<gene>
    <name evidence="1" type="ORF">J2Z32_002429</name>
</gene>
<evidence type="ECO:0000313" key="1">
    <source>
        <dbReference type="EMBL" id="MBP1905781.1"/>
    </source>
</evidence>
<evidence type="ECO:0000313" key="2">
    <source>
        <dbReference type="Proteomes" id="UP001519272"/>
    </source>
</evidence>
<comment type="caution">
    <text evidence="1">The sequence shown here is derived from an EMBL/GenBank/DDBJ whole genome shotgun (WGS) entry which is preliminary data.</text>
</comment>
<dbReference type="Proteomes" id="UP001519272">
    <property type="component" value="Unassembled WGS sequence"/>
</dbReference>
<keyword evidence="2" id="KW-1185">Reference proteome</keyword>